<name>A0ACC0ZW41_9ROSI</name>
<evidence type="ECO:0000313" key="1">
    <source>
        <dbReference type="EMBL" id="KAJ0078962.1"/>
    </source>
</evidence>
<gene>
    <name evidence="1" type="ORF">Patl1_23922</name>
</gene>
<accession>A0ACC0ZW41</accession>
<protein>
    <submittedName>
        <fullName evidence="1">Uncharacterized protein</fullName>
    </submittedName>
</protein>
<proteinExistence type="predicted"/>
<dbReference type="Proteomes" id="UP001164250">
    <property type="component" value="Chromosome 13"/>
</dbReference>
<comment type="caution">
    <text evidence="1">The sequence shown here is derived from an EMBL/GenBank/DDBJ whole genome shotgun (WGS) entry which is preliminary data.</text>
</comment>
<sequence>MGGSEMFLGTELDDNGDEYASQWAAVERLPTTDRLRLSLFDKDGDRNSVHEHKAEKKVVDVTKLEAPERHQLIEKLLKHIENDNLRLLRKIRERIDKVGIKLPTVEVRYKNLCVEAECEVVYGKPLPTIWNSFKRMIPDLSKVLGSTSHQAKISIIKDVSGIIKPGRMTLLLGPPGCGKTSLLKALSGNQKNSLMVTGEVSYNGYKLEEFVPQKTSAYVSQYDVHIPEMTVRETLDFSARCQGVGTRAELMSEISRREKTAGIVPDPDIDTYMKAISVKGQKENLQTDYTLKILGLDICADSLVGDALRRGISGGQRKRLTTGEIIVGPVNTLFMDEITNGLDISTTFQIVACLQQLAHINDATILVSLLQPSPETFDLFDDIILMAEGKIVYHGPRGSVLGFFEGCGFRCPERKAVADFLQEVISRKDQEQYWFHTEIPHNYISVDMFSRKFKESPLGKKLDEDLSVPYDRSKSHKAAISFSVYSLSRWELFRACLSREFLLMKRNSFIYAFKISQLVVIALITYTVFLRTRMHVGVVDSNYYIGALNFALYIIVADGIPEVALTVSRLAVFCKQKELGFYPAWAYAIPAAVLKLPLSFMVTLVWTCLTYYVFGYSPEFSRFCRQFILLFAMHAASISMFRLLGSMFHTPVTAIVAASFLLLLILLFSGITITRLSMPKWLKWGFWVFPLTYGQIGLTINEFLAPRWQKPLLGNMTMGREILDSRGQNFDGYIFWIALAALIGFSLLFNTAFALSLSFKSSESSRAIISHEKLAQIQRAEDSNDGAYIEEQPRSTNKESAKGRMVLPFEPLTITFQDVQYYIDTPAAMKKRGFTQKKLQLLRDITGTFTPGVLTALMGVSGAGKTTLLDVLAGRKTSGYIEGEIKLNGYPKVQETFARISGYCEQTDVHSPQITVEESLLFSAWLRLDPQIDAKTKREFVNEVLETIELDGIKDSLVGMPDVSGLSTEQRKRLTIAVELVANPSIIFMDEPTTGLDARAAAIVMRAVKNVADTGRTINCTIHQPSTHIFEAFDALILLKSGGRLIYCGPLGQHSCKVIEYFESIPGVPKIRDNYNPATWMLEVTSVSAEVTLGVDFAQIYRDSALYVSNKELVKQLSTPPPGSRDLHFPTSFAQNGWGQFKSCLWKQNLSYWRSPTYNLIRLLHTFSASLIFGAVYWNQGQELNSQQNLFNILGSMCGTVIFFGISNCISVLPYVATERTVMYRERFAGMYSPWAYALAQVIIEIPYVCIQTIMFVIITYSMIGYHVSVYKIFWYFYAMLCTLMYYTYLGMMLTSLTPNYMVATMLAAASFSLLNLFSGFFVPQPHIPRWWVWFYYLMPTSWTINLMLTSQYGDIDKFVTVFGEVKTVTAFLKDYFGFHHDRLALSATVLAIYPIAFASLFAIFVWRLNFQRR</sequence>
<dbReference type="EMBL" id="CM047909">
    <property type="protein sequence ID" value="KAJ0078962.1"/>
    <property type="molecule type" value="Genomic_DNA"/>
</dbReference>
<evidence type="ECO:0000313" key="2">
    <source>
        <dbReference type="Proteomes" id="UP001164250"/>
    </source>
</evidence>
<reference evidence="2" key="1">
    <citation type="journal article" date="2023" name="G3 (Bethesda)">
        <title>Genome assembly and association tests identify interacting loci associated with vigor, precocity, and sex in interspecific pistachio rootstocks.</title>
        <authorList>
            <person name="Palmer W."/>
            <person name="Jacygrad E."/>
            <person name="Sagayaradj S."/>
            <person name="Cavanaugh K."/>
            <person name="Han R."/>
            <person name="Bertier L."/>
            <person name="Beede B."/>
            <person name="Kafkas S."/>
            <person name="Golino D."/>
            <person name="Preece J."/>
            <person name="Michelmore R."/>
        </authorList>
    </citation>
    <scope>NUCLEOTIDE SEQUENCE [LARGE SCALE GENOMIC DNA]</scope>
</reference>
<keyword evidence="2" id="KW-1185">Reference proteome</keyword>
<organism evidence="1 2">
    <name type="scientific">Pistacia atlantica</name>
    <dbReference type="NCBI Taxonomy" id="434234"/>
    <lineage>
        <taxon>Eukaryota</taxon>
        <taxon>Viridiplantae</taxon>
        <taxon>Streptophyta</taxon>
        <taxon>Embryophyta</taxon>
        <taxon>Tracheophyta</taxon>
        <taxon>Spermatophyta</taxon>
        <taxon>Magnoliopsida</taxon>
        <taxon>eudicotyledons</taxon>
        <taxon>Gunneridae</taxon>
        <taxon>Pentapetalae</taxon>
        <taxon>rosids</taxon>
        <taxon>malvids</taxon>
        <taxon>Sapindales</taxon>
        <taxon>Anacardiaceae</taxon>
        <taxon>Pistacia</taxon>
    </lineage>
</organism>